<evidence type="ECO:0000313" key="2">
    <source>
        <dbReference type="Proteomes" id="UP001549031"/>
    </source>
</evidence>
<organism evidence="1 2">
    <name type="scientific">Pseudorhizobium tarimense</name>
    <dbReference type="NCBI Taxonomy" id="1079109"/>
    <lineage>
        <taxon>Bacteria</taxon>
        <taxon>Pseudomonadati</taxon>
        <taxon>Pseudomonadota</taxon>
        <taxon>Alphaproteobacteria</taxon>
        <taxon>Hyphomicrobiales</taxon>
        <taxon>Rhizobiaceae</taxon>
        <taxon>Rhizobium/Agrobacterium group</taxon>
        <taxon>Pseudorhizobium</taxon>
    </lineage>
</organism>
<proteinExistence type="predicted"/>
<evidence type="ECO:0000313" key="1">
    <source>
        <dbReference type="EMBL" id="MET3587400.1"/>
    </source>
</evidence>
<name>A0ABV2HA21_9HYPH</name>
<keyword evidence="2" id="KW-1185">Reference proteome</keyword>
<gene>
    <name evidence="1" type="ORF">ABID21_003525</name>
</gene>
<dbReference type="EMBL" id="JBEPLJ010000014">
    <property type="protein sequence ID" value="MET3587400.1"/>
    <property type="molecule type" value="Genomic_DNA"/>
</dbReference>
<sequence>MTLSGACRKRNELAGPVSSDMAAFVTLRPFIWQTLRDVTSNNSHIQTFL</sequence>
<reference evidence="1 2" key="1">
    <citation type="submission" date="2024-06" db="EMBL/GenBank/DDBJ databases">
        <title>Genomic Encyclopedia of Type Strains, Phase IV (KMG-IV): sequencing the most valuable type-strain genomes for metagenomic binning, comparative biology and taxonomic classification.</title>
        <authorList>
            <person name="Goeker M."/>
        </authorList>
    </citation>
    <scope>NUCLEOTIDE SEQUENCE [LARGE SCALE GENOMIC DNA]</scope>
    <source>
        <strain evidence="1 2">DSM 105042</strain>
    </source>
</reference>
<accession>A0ABV2HA21</accession>
<comment type="caution">
    <text evidence="1">The sequence shown here is derived from an EMBL/GenBank/DDBJ whole genome shotgun (WGS) entry which is preliminary data.</text>
</comment>
<dbReference type="Proteomes" id="UP001549031">
    <property type="component" value="Unassembled WGS sequence"/>
</dbReference>
<protein>
    <submittedName>
        <fullName evidence="1">Uncharacterized protein</fullName>
    </submittedName>
</protein>